<evidence type="ECO:0000256" key="4">
    <source>
        <dbReference type="ARBA" id="ARBA00023136"/>
    </source>
</evidence>
<dbReference type="CDD" id="cd17317">
    <property type="entry name" value="MFS_SLC22"/>
    <property type="match status" value="1"/>
</dbReference>
<feature type="transmembrane region" description="Helical" evidence="5">
    <location>
        <begin position="220"/>
        <end position="243"/>
    </location>
</feature>
<feature type="transmembrane region" description="Helical" evidence="5">
    <location>
        <begin position="134"/>
        <end position="151"/>
    </location>
</feature>
<feature type="transmembrane region" description="Helical" evidence="5">
    <location>
        <begin position="387"/>
        <end position="409"/>
    </location>
</feature>
<feature type="transmembrane region" description="Helical" evidence="5">
    <location>
        <begin position="326"/>
        <end position="347"/>
    </location>
</feature>
<dbReference type="GO" id="GO:0022857">
    <property type="term" value="F:transmembrane transporter activity"/>
    <property type="evidence" value="ECO:0007669"/>
    <property type="project" value="InterPro"/>
</dbReference>
<gene>
    <name evidence="7" type="primary">106050939</name>
</gene>
<feature type="transmembrane region" description="Helical" evidence="5">
    <location>
        <begin position="452"/>
        <end position="471"/>
    </location>
</feature>
<dbReference type="GO" id="GO:0016020">
    <property type="term" value="C:membrane"/>
    <property type="evidence" value="ECO:0007669"/>
    <property type="project" value="UniProtKB-SubCell"/>
</dbReference>
<evidence type="ECO:0000256" key="5">
    <source>
        <dbReference type="SAM" id="Phobius"/>
    </source>
</evidence>
<proteinExistence type="predicted"/>
<dbReference type="VEuPathDB" id="VectorBase:BGLAX_037548"/>
<comment type="subcellular location">
    <subcellularLocation>
        <location evidence="1">Membrane</location>
        <topology evidence="1">Multi-pass membrane protein</topology>
    </subcellularLocation>
</comment>
<name>A0A2C9K4G5_BIOGL</name>
<evidence type="ECO:0000256" key="3">
    <source>
        <dbReference type="ARBA" id="ARBA00022989"/>
    </source>
</evidence>
<accession>A0A2C9K4G5</accession>
<protein>
    <recommendedName>
        <fullName evidence="6">Major facilitator superfamily (MFS) profile domain-containing protein</fullName>
    </recommendedName>
</protein>
<reference evidence="7" key="1">
    <citation type="submission" date="2020-05" db="UniProtKB">
        <authorList>
            <consortium name="EnsemblMetazoa"/>
        </authorList>
    </citation>
    <scope>IDENTIFICATION</scope>
    <source>
        <strain evidence="7">BB02</strain>
    </source>
</reference>
<evidence type="ECO:0000313" key="7">
    <source>
        <dbReference type="EnsemblMetazoa" id="BGLB013044-PB"/>
    </source>
</evidence>
<dbReference type="InterPro" id="IPR036259">
    <property type="entry name" value="MFS_trans_sf"/>
</dbReference>
<feature type="transmembrane region" description="Helical" evidence="5">
    <location>
        <begin position="249"/>
        <end position="267"/>
    </location>
</feature>
<dbReference type="VEuPathDB" id="VectorBase:BGLB013044"/>
<evidence type="ECO:0000256" key="2">
    <source>
        <dbReference type="ARBA" id="ARBA00022692"/>
    </source>
</evidence>
<evidence type="ECO:0000313" key="8">
    <source>
        <dbReference type="Proteomes" id="UP000076420"/>
    </source>
</evidence>
<sequence>MKFDDVIHELGDFGSYQKRMFSLTCLVSVPTAFHVLMSVFVLAVPDHRCAIPELDNDTYASQGPWDDDLINQSIPWLSQKNMYSQCEVFVKDVTQRDWNNMTRKCDKWVYSKEIFTSTFVTEINMVCDDVSYKTYANMAVMGGMMAGSLILGSLADVLGRKKVVLLGTIGQFASGLAVAFVHSYVPFVILKFCATFFGSGLYLAAYVIGIELVGPKKRKYTAIINEFFWVLGLFLLTAIAYGLRDWSHLQIVLSIPNFLIISYFLLLNESPRWLVSRQKFKEASEIIKAAARTNNVTISEKMANLEEIELDGIGEKVWRMMTNLVLLIRCLVIFANWIVASMVYYGLSLNVGNLSGDLYLNFFLSGVVELLSYVLCLIFLDKAGRKLLQCLFMLTAGIACVCTLFPVLYGTKELSWITLVLSLVGKFGSSAAFAIIYIYTVELFPTVMRNSGLGLCSVMARIGGILAPYIADIGHVISGDMAVVLPLLIFGGASIFAGLLALLLPETANKMLPDTVEDAKNFGRKKGKNSFDLHSVTLSTQLNGKLNAPLHYSN</sequence>
<feature type="transmembrane region" description="Helical" evidence="5">
    <location>
        <begin position="163"/>
        <end position="182"/>
    </location>
</feature>
<keyword evidence="4 5" id="KW-0472">Membrane</keyword>
<feature type="transmembrane region" description="Helical" evidence="5">
    <location>
        <begin position="21"/>
        <end position="44"/>
    </location>
</feature>
<feature type="transmembrane region" description="Helical" evidence="5">
    <location>
        <begin position="188"/>
        <end position="208"/>
    </location>
</feature>
<feature type="domain" description="Major facilitator superfamily (MFS) profile" evidence="6">
    <location>
        <begin position="92"/>
        <end position="509"/>
    </location>
</feature>
<organism evidence="7 8">
    <name type="scientific">Biomphalaria glabrata</name>
    <name type="common">Bloodfluke planorb</name>
    <name type="synonym">Freshwater snail</name>
    <dbReference type="NCBI Taxonomy" id="6526"/>
    <lineage>
        <taxon>Eukaryota</taxon>
        <taxon>Metazoa</taxon>
        <taxon>Spiralia</taxon>
        <taxon>Lophotrochozoa</taxon>
        <taxon>Mollusca</taxon>
        <taxon>Gastropoda</taxon>
        <taxon>Heterobranchia</taxon>
        <taxon>Euthyneura</taxon>
        <taxon>Panpulmonata</taxon>
        <taxon>Hygrophila</taxon>
        <taxon>Lymnaeoidea</taxon>
        <taxon>Planorbidae</taxon>
        <taxon>Biomphalaria</taxon>
    </lineage>
</organism>
<dbReference type="EnsemblMetazoa" id="BGLB013044-RB">
    <property type="protein sequence ID" value="BGLB013044-PB"/>
    <property type="gene ID" value="BGLB013044"/>
</dbReference>
<feature type="transmembrane region" description="Helical" evidence="5">
    <location>
        <begin position="415"/>
        <end position="440"/>
    </location>
</feature>
<dbReference type="InterPro" id="IPR005828">
    <property type="entry name" value="MFS_sugar_transport-like"/>
</dbReference>
<keyword evidence="3 5" id="KW-1133">Transmembrane helix</keyword>
<dbReference type="OrthoDB" id="10021984at2759"/>
<dbReference type="Gene3D" id="1.20.1250.20">
    <property type="entry name" value="MFS general substrate transporter like domains"/>
    <property type="match status" value="1"/>
</dbReference>
<dbReference type="AlphaFoldDB" id="A0A2C9K4G5"/>
<feature type="transmembrane region" description="Helical" evidence="5">
    <location>
        <begin position="359"/>
        <end position="380"/>
    </location>
</feature>
<evidence type="ECO:0000256" key="1">
    <source>
        <dbReference type="ARBA" id="ARBA00004141"/>
    </source>
</evidence>
<keyword evidence="2 5" id="KW-0812">Transmembrane</keyword>
<dbReference type="InterPro" id="IPR020846">
    <property type="entry name" value="MFS_dom"/>
</dbReference>
<dbReference type="Pfam" id="PF00083">
    <property type="entry name" value="Sugar_tr"/>
    <property type="match status" value="1"/>
</dbReference>
<dbReference type="Proteomes" id="UP000076420">
    <property type="component" value="Unassembled WGS sequence"/>
</dbReference>
<dbReference type="PANTHER" id="PTHR24064">
    <property type="entry name" value="SOLUTE CARRIER FAMILY 22 MEMBER"/>
    <property type="match status" value="1"/>
</dbReference>
<dbReference type="PROSITE" id="PS50850">
    <property type="entry name" value="MFS"/>
    <property type="match status" value="1"/>
</dbReference>
<feature type="transmembrane region" description="Helical" evidence="5">
    <location>
        <begin position="483"/>
        <end position="504"/>
    </location>
</feature>
<evidence type="ECO:0000259" key="6">
    <source>
        <dbReference type="PROSITE" id="PS50850"/>
    </source>
</evidence>
<dbReference type="SUPFAM" id="SSF103473">
    <property type="entry name" value="MFS general substrate transporter"/>
    <property type="match status" value="1"/>
</dbReference>